<gene>
    <name evidence="1" type="ORF">FHE65_31955</name>
</gene>
<dbReference type="PANTHER" id="PTHR19288:SF95">
    <property type="entry name" value="D-GLYCEROL 3-PHOSPHATE PHOSPHATASE"/>
    <property type="match status" value="1"/>
</dbReference>
<dbReference type="GO" id="GO:0016791">
    <property type="term" value="F:phosphatase activity"/>
    <property type="evidence" value="ECO:0007669"/>
    <property type="project" value="TreeGrafter"/>
</dbReference>
<sequence length="365" mass="37939">MSDYTFPPDPRRRPVLRLATADGPLRDSYDVAMLDLDGVVYRGEDAIDHTAEALVDAAERGLRLAYVTNNAARTPADVVAKLRGLRMPTEDDSVVTSGQAAGRLVASLVPEGARVLVVGGAGLVEALEERGLVPVTSADDAPAAVVQGFSPDLAWGQLAEGAYAVATGIPWVASNTDGSIPTPRGLAPGNGTLVAAVATATGRAPEVAGKPYAPLFDETVLRVGGSRPLVVGDRLDTDIEGANNVGADSLLVFTGVAGLDQVIAAPPHMRPTFLAPDLRGLALLQRPVSVEGADTARCGDQVVRCREARLVVDGAREPSDVQEAVDLLRAAVALSWHLLDEDDGASPDTVDAADVRDALEGWGVR</sequence>
<evidence type="ECO:0000313" key="2">
    <source>
        <dbReference type="Proteomes" id="UP000306740"/>
    </source>
</evidence>
<dbReference type="SUPFAM" id="SSF56784">
    <property type="entry name" value="HAD-like"/>
    <property type="match status" value="1"/>
</dbReference>
<dbReference type="Pfam" id="PF13242">
    <property type="entry name" value="Hydrolase_like"/>
    <property type="match status" value="1"/>
</dbReference>
<dbReference type="PANTHER" id="PTHR19288">
    <property type="entry name" value="4-NITROPHENYLPHOSPHATASE-RELATED"/>
    <property type="match status" value="1"/>
</dbReference>
<name>A0A5C4M9T7_9ACTN</name>
<dbReference type="AlphaFoldDB" id="A0A5C4M9T7"/>
<proteinExistence type="predicted"/>
<dbReference type="Gene3D" id="3.40.50.1000">
    <property type="entry name" value="HAD superfamily/HAD-like"/>
    <property type="match status" value="2"/>
</dbReference>
<accession>A0A5C4M9T7</accession>
<dbReference type="GO" id="GO:0005737">
    <property type="term" value="C:cytoplasm"/>
    <property type="evidence" value="ECO:0007669"/>
    <property type="project" value="TreeGrafter"/>
</dbReference>
<dbReference type="InterPro" id="IPR006357">
    <property type="entry name" value="HAD-SF_hydro_IIA"/>
</dbReference>
<dbReference type="InterPro" id="IPR036412">
    <property type="entry name" value="HAD-like_sf"/>
</dbReference>
<dbReference type="Proteomes" id="UP000306740">
    <property type="component" value="Unassembled WGS sequence"/>
</dbReference>
<organism evidence="1 2">
    <name type="scientific">Mumia zhuanghuii</name>
    <dbReference type="NCBI Taxonomy" id="2585211"/>
    <lineage>
        <taxon>Bacteria</taxon>
        <taxon>Bacillati</taxon>
        <taxon>Actinomycetota</taxon>
        <taxon>Actinomycetes</taxon>
        <taxon>Propionibacteriales</taxon>
        <taxon>Nocardioidaceae</taxon>
        <taxon>Mumia</taxon>
    </lineage>
</organism>
<dbReference type="EMBL" id="VDFR01000206">
    <property type="protein sequence ID" value="TNC31290.1"/>
    <property type="molecule type" value="Genomic_DNA"/>
</dbReference>
<comment type="caution">
    <text evidence="1">The sequence shown here is derived from an EMBL/GenBank/DDBJ whole genome shotgun (WGS) entry which is preliminary data.</text>
</comment>
<dbReference type="OrthoDB" id="9810449at2"/>
<dbReference type="RefSeq" id="WP_139107179.1">
    <property type="nucleotide sequence ID" value="NZ_VDFR01000206.1"/>
</dbReference>
<keyword evidence="1" id="KW-0378">Hydrolase</keyword>
<dbReference type="InterPro" id="IPR023214">
    <property type="entry name" value="HAD_sf"/>
</dbReference>
<protein>
    <submittedName>
        <fullName evidence="1">HAD-IIA family hydrolase</fullName>
    </submittedName>
</protein>
<reference evidence="1 2" key="1">
    <citation type="submission" date="2019-05" db="EMBL/GenBank/DDBJ databases">
        <title>Mumia sp. nov., isolated from the intestinal contents of plateau pika (Ochotona curzoniae) in the Qinghai-Tibet plateau of China.</title>
        <authorList>
            <person name="Tian Z."/>
        </authorList>
    </citation>
    <scope>NUCLEOTIDE SEQUENCE [LARGE SCALE GENOMIC DNA]</scope>
    <source>
        <strain evidence="2">527</strain>
    </source>
</reference>
<dbReference type="Pfam" id="PF13344">
    <property type="entry name" value="Hydrolase_6"/>
    <property type="match status" value="1"/>
</dbReference>
<evidence type="ECO:0000313" key="1">
    <source>
        <dbReference type="EMBL" id="TNC31290.1"/>
    </source>
</evidence>
<dbReference type="NCBIfam" id="TIGR01460">
    <property type="entry name" value="HAD-SF-IIA"/>
    <property type="match status" value="1"/>
</dbReference>